<evidence type="ECO:0000256" key="1">
    <source>
        <dbReference type="SAM" id="MobiDB-lite"/>
    </source>
</evidence>
<evidence type="ECO:0000313" key="2">
    <source>
        <dbReference type="EMBL" id="KAK1717347.1"/>
    </source>
</evidence>
<dbReference type="Proteomes" id="UP001244207">
    <property type="component" value="Unassembled WGS sequence"/>
</dbReference>
<feature type="region of interest" description="Disordered" evidence="1">
    <location>
        <begin position="76"/>
        <end position="122"/>
    </location>
</feature>
<comment type="caution">
    <text evidence="2">The sequence shown here is derived from an EMBL/GenBank/DDBJ whole genome shotgun (WGS) entry which is preliminary data.</text>
</comment>
<dbReference type="GeneID" id="85389877"/>
<gene>
    <name evidence="2" type="ORF">BDZ83DRAFT_586794</name>
</gene>
<accession>A0AAD8XAS1</accession>
<keyword evidence="3" id="KW-1185">Reference proteome</keyword>
<dbReference type="EMBL" id="JAHMHS010000109">
    <property type="protein sequence ID" value="KAK1717347.1"/>
    <property type="molecule type" value="Genomic_DNA"/>
</dbReference>
<evidence type="ECO:0000313" key="3">
    <source>
        <dbReference type="Proteomes" id="UP001244207"/>
    </source>
</evidence>
<organism evidence="2 3">
    <name type="scientific">Glomerella acutata</name>
    <name type="common">Colletotrichum acutatum</name>
    <dbReference type="NCBI Taxonomy" id="27357"/>
    <lineage>
        <taxon>Eukaryota</taxon>
        <taxon>Fungi</taxon>
        <taxon>Dikarya</taxon>
        <taxon>Ascomycota</taxon>
        <taxon>Pezizomycotina</taxon>
        <taxon>Sordariomycetes</taxon>
        <taxon>Hypocreomycetidae</taxon>
        <taxon>Glomerellales</taxon>
        <taxon>Glomerellaceae</taxon>
        <taxon>Colletotrichum</taxon>
        <taxon>Colletotrichum acutatum species complex</taxon>
    </lineage>
</organism>
<sequence>MYVTCAQNHFVRDEIQSYIHNATSLISVKKPPLETEFTFKSSIPDLDETLLIITSLPCIAMYHCDITWITPDQTSENQQKLEHGPQLLHQQRQSREQEAVSADTRTHSHQPAQHQQHHKQHNHQLSFVDLLVSDSRGQELKGTRLPFVRDFLASHHRDGNHIASEHTSGQLRSISLPGVLTPNQQSLLSPLPTASSVSQSSQVGTSSATPTRPCVLSSRRPFG</sequence>
<protein>
    <submittedName>
        <fullName evidence="2">Uncharacterized protein</fullName>
    </submittedName>
</protein>
<proteinExistence type="predicted"/>
<dbReference type="RefSeq" id="XP_060360834.1">
    <property type="nucleotide sequence ID" value="XM_060505978.1"/>
</dbReference>
<reference evidence="2" key="1">
    <citation type="submission" date="2021-12" db="EMBL/GenBank/DDBJ databases">
        <title>Comparative genomics, transcriptomics and evolutionary studies reveal genomic signatures of adaptation to plant cell wall in hemibiotrophic fungi.</title>
        <authorList>
            <consortium name="DOE Joint Genome Institute"/>
            <person name="Baroncelli R."/>
            <person name="Diaz J.F."/>
            <person name="Benocci T."/>
            <person name="Peng M."/>
            <person name="Battaglia E."/>
            <person name="Haridas S."/>
            <person name="Andreopoulos W."/>
            <person name="Labutti K."/>
            <person name="Pangilinan J."/>
            <person name="Floch G.L."/>
            <person name="Makela M.R."/>
            <person name="Henrissat B."/>
            <person name="Grigoriev I.V."/>
            <person name="Crouch J.A."/>
            <person name="De Vries R.P."/>
            <person name="Sukno S.A."/>
            <person name="Thon M.R."/>
        </authorList>
    </citation>
    <scope>NUCLEOTIDE SEQUENCE</scope>
    <source>
        <strain evidence="2">CBS 112980</strain>
    </source>
</reference>
<dbReference type="AlphaFoldDB" id="A0AAD8XAS1"/>
<feature type="compositionally biased region" description="Low complexity" evidence="1">
    <location>
        <begin position="189"/>
        <end position="208"/>
    </location>
</feature>
<name>A0AAD8XAS1_GLOAC</name>
<feature type="region of interest" description="Disordered" evidence="1">
    <location>
        <begin position="185"/>
        <end position="223"/>
    </location>
</feature>